<sequence length="537" mass="57340">MVETKPETPAPAEEFEPTPVRTGKSPSPGPLRRAGRFIARIFGPGDLRTGGLLLPALITGVLSALAMIVRLFVPGPAGMADQGDGHALLCSLGVSNVRPWDYGEFTRFIYPNWVPHEFAGEACGAAGSGEALYSSQLAFLWLGKLITPILGWGPGLDTRAVGVVCCLAFGALMAALVAVLPGRASFRILIAALVTVVMADGVFAGFFVSPYPEAAAFLGTLGLMVALLHYWNGRGNRWLAVAWVVVAGIFTIAAKPEMVSWLPLVALALLWLPEGPSRRSGRRLPQKNWWRKRILPLTAVVAIAVMSVGILSLQPKRTTEINLYNAVFAELLPHSPVPEEDLAWLGLDPGFLASSGTTVASPKSAALNPKFHEFQERIGPAKLAGFYASHPERLIGMGERGITALLTPELGYVGSFMEGQGQEPFAKDRRFPVVLGLYTAMKAVPVALVALQLLTLMLGLAVAFRKKAGVGRLAVVVVLAGWLQFWVVMMVSGQPEIYRQLIVPGFLGALCVPLLVALISILASNPALPKVRDHASG</sequence>
<keyword evidence="2" id="KW-1133">Transmembrane helix</keyword>
<evidence type="ECO:0000256" key="1">
    <source>
        <dbReference type="SAM" id="MobiDB-lite"/>
    </source>
</evidence>
<feature type="transmembrane region" description="Helical" evidence="2">
    <location>
        <begin position="214"/>
        <end position="231"/>
    </location>
</feature>
<reference evidence="3 4" key="1">
    <citation type="submission" date="2019-06" db="EMBL/GenBank/DDBJ databases">
        <title>Whole genome shotgun sequence of Paenarthrobacter aurescens NBRC 12136.</title>
        <authorList>
            <person name="Hosoyama A."/>
            <person name="Uohara A."/>
            <person name="Ohji S."/>
            <person name="Ichikawa N."/>
        </authorList>
    </citation>
    <scope>NUCLEOTIDE SEQUENCE [LARGE SCALE GENOMIC DNA]</scope>
    <source>
        <strain evidence="3 4">NBRC 12136</strain>
    </source>
</reference>
<dbReference type="RefSeq" id="WP_141286644.1">
    <property type="nucleotide sequence ID" value="NZ_BAAAWK010000001.1"/>
</dbReference>
<gene>
    <name evidence="3" type="ORF">AAU01_39680</name>
</gene>
<accession>A0A4Y3NIY9</accession>
<dbReference type="GeneID" id="97300020"/>
<evidence type="ECO:0000313" key="4">
    <source>
        <dbReference type="Proteomes" id="UP000317715"/>
    </source>
</evidence>
<feature type="transmembrane region" description="Helical" evidence="2">
    <location>
        <begin position="52"/>
        <end position="73"/>
    </location>
</feature>
<evidence type="ECO:0000256" key="2">
    <source>
        <dbReference type="SAM" id="Phobius"/>
    </source>
</evidence>
<feature type="transmembrane region" description="Helical" evidence="2">
    <location>
        <begin position="160"/>
        <end position="181"/>
    </location>
</feature>
<keyword evidence="2" id="KW-0812">Transmembrane</keyword>
<dbReference type="EMBL" id="BJMD01000042">
    <property type="protein sequence ID" value="GEB21213.1"/>
    <property type="molecule type" value="Genomic_DNA"/>
</dbReference>
<dbReference type="OrthoDB" id="3504821at2"/>
<dbReference type="Proteomes" id="UP000317715">
    <property type="component" value="Unassembled WGS sequence"/>
</dbReference>
<feature type="transmembrane region" description="Helical" evidence="2">
    <location>
        <begin position="470"/>
        <end position="489"/>
    </location>
</feature>
<evidence type="ECO:0000313" key="3">
    <source>
        <dbReference type="EMBL" id="GEB21213.1"/>
    </source>
</evidence>
<dbReference type="AlphaFoldDB" id="A0A4Y3NIY9"/>
<comment type="caution">
    <text evidence="3">The sequence shown here is derived from an EMBL/GenBank/DDBJ whole genome shotgun (WGS) entry which is preliminary data.</text>
</comment>
<evidence type="ECO:0008006" key="5">
    <source>
        <dbReference type="Google" id="ProtNLM"/>
    </source>
</evidence>
<keyword evidence="4" id="KW-1185">Reference proteome</keyword>
<protein>
    <recommendedName>
        <fullName evidence="5">Glycosyltransferase RgtA/B/C/D-like domain-containing protein</fullName>
    </recommendedName>
</protein>
<proteinExistence type="predicted"/>
<feature type="transmembrane region" description="Helical" evidence="2">
    <location>
        <begin position="238"/>
        <end position="253"/>
    </location>
</feature>
<feature type="transmembrane region" description="Helical" evidence="2">
    <location>
        <begin position="294"/>
        <end position="313"/>
    </location>
</feature>
<name>A0A4Y3NIY9_PAEAU</name>
<feature type="transmembrane region" description="Helical" evidence="2">
    <location>
        <begin position="188"/>
        <end position="208"/>
    </location>
</feature>
<keyword evidence="2" id="KW-0472">Membrane</keyword>
<organism evidence="3 4">
    <name type="scientific">Paenarthrobacter aurescens</name>
    <name type="common">Arthrobacter aurescens</name>
    <dbReference type="NCBI Taxonomy" id="43663"/>
    <lineage>
        <taxon>Bacteria</taxon>
        <taxon>Bacillati</taxon>
        <taxon>Actinomycetota</taxon>
        <taxon>Actinomycetes</taxon>
        <taxon>Micrococcales</taxon>
        <taxon>Micrococcaceae</taxon>
        <taxon>Paenarthrobacter</taxon>
    </lineage>
</organism>
<feature type="region of interest" description="Disordered" evidence="1">
    <location>
        <begin position="1"/>
        <end position="32"/>
    </location>
</feature>
<feature type="transmembrane region" description="Helical" evidence="2">
    <location>
        <begin position="443"/>
        <end position="463"/>
    </location>
</feature>
<feature type="transmembrane region" description="Helical" evidence="2">
    <location>
        <begin position="501"/>
        <end position="523"/>
    </location>
</feature>